<evidence type="ECO:0000256" key="9">
    <source>
        <dbReference type="PIRSR" id="PIRSR004911-1"/>
    </source>
</evidence>
<dbReference type="EMBL" id="QRHP01000001">
    <property type="protein sequence ID" value="RHF87319.1"/>
    <property type="molecule type" value="Genomic_DNA"/>
</dbReference>
<dbReference type="InterPro" id="IPR007197">
    <property type="entry name" value="rSAM"/>
</dbReference>
<dbReference type="Proteomes" id="UP000283701">
    <property type="component" value="Unassembled WGS sequence"/>
</dbReference>
<evidence type="ECO:0000256" key="3">
    <source>
        <dbReference type="ARBA" id="ARBA00022691"/>
    </source>
</evidence>
<dbReference type="InterPro" id="IPR003739">
    <property type="entry name" value="Lys_aminomutase/Glu_NH3_mut"/>
</dbReference>
<dbReference type="GO" id="GO:0051539">
    <property type="term" value="F:4 iron, 4 sulfur cluster binding"/>
    <property type="evidence" value="ECO:0007669"/>
    <property type="project" value="UniProtKB-KW"/>
</dbReference>
<evidence type="ECO:0000256" key="8">
    <source>
        <dbReference type="ARBA" id="ARBA00023235"/>
    </source>
</evidence>
<keyword evidence="7 9" id="KW-0411">Iron-sulfur</keyword>
<evidence type="ECO:0000313" key="15">
    <source>
        <dbReference type="Proteomes" id="UP000283701"/>
    </source>
</evidence>
<evidence type="ECO:0000256" key="2">
    <source>
        <dbReference type="ARBA" id="ARBA00022485"/>
    </source>
</evidence>
<keyword evidence="8" id="KW-0413">Isomerase</keyword>
<sequence>MDENKWNNWKWQLANSLRSMDDLKKYITLTDSECEALQNVGEFAFSIPPFMAERLRESDENSPLRIQFIPNHRECSVHFTSKDYLCEGTFEPVPNLLHKYEDRVAILTTNCCAAYCRHCTRSRLVSQHFGKNLLNPAIQYIKEHENIADVLLTGGDPLILEDYILEDVLEQITSISHVKMIRIGTRTPVTLPMRITPNLIRVLEKYKPLYINIHVNHPMELSHETRNAISMLVDAGFPLGSQSVLLRGVNDNVDVLEDLFKQLLYLRVKPYYLYQCDELKGCEAFWVSPLKGRKLINALNGKLSGMAVPKYVVDMPGRLGKQIIAPCNLTDIHDNEMFLESYKGQKCSLHI</sequence>
<evidence type="ECO:0000313" key="14">
    <source>
        <dbReference type="Proteomes" id="UP000266391"/>
    </source>
</evidence>
<evidence type="ECO:0000313" key="13">
    <source>
        <dbReference type="EMBL" id="RHF87319.1"/>
    </source>
</evidence>
<proteinExistence type="predicted"/>
<gene>
    <name evidence="13" type="ORF">DW654_00670</name>
    <name evidence="12" type="ORF">DW813_02785</name>
</gene>
<comment type="cofactor">
    <cofactor evidence="1 10">
        <name>pyridoxal 5'-phosphate</name>
        <dbReference type="ChEBI" id="CHEBI:597326"/>
    </cofactor>
</comment>
<evidence type="ECO:0000256" key="6">
    <source>
        <dbReference type="ARBA" id="ARBA00023004"/>
    </source>
</evidence>
<reference evidence="14 15" key="1">
    <citation type="submission" date="2018-08" db="EMBL/GenBank/DDBJ databases">
        <title>A genome reference for cultivated species of the human gut microbiota.</title>
        <authorList>
            <person name="Zou Y."/>
            <person name="Xue W."/>
            <person name="Luo G."/>
        </authorList>
    </citation>
    <scope>NUCLEOTIDE SEQUENCE [LARGE SCALE GENOMIC DNA]</scope>
    <source>
        <strain evidence="13 15">AM23-23AC</strain>
        <strain evidence="12 14">AM32-8LB</strain>
    </source>
</reference>
<feature type="binding site" evidence="9">
    <location>
        <position position="119"/>
    </location>
    <ligand>
        <name>[4Fe-4S] cluster</name>
        <dbReference type="ChEBI" id="CHEBI:49883"/>
        <note>4Fe-4S-S-AdoMet</note>
    </ligand>
</feature>
<protein>
    <submittedName>
        <fullName evidence="12">KamA family radical SAM protein</fullName>
    </submittedName>
</protein>
<evidence type="ECO:0000259" key="11">
    <source>
        <dbReference type="PROSITE" id="PS51918"/>
    </source>
</evidence>
<evidence type="ECO:0000256" key="1">
    <source>
        <dbReference type="ARBA" id="ARBA00001933"/>
    </source>
</evidence>
<evidence type="ECO:0000313" key="12">
    <source>
        <dbReference type="EMBL" id="RHD05871.1"/>
    </source>
</evidence>
<dbReference type="PANTHER" id="PTHR30538:SF1">
    <property type="entry name" value="L-LYSINE 2,3-AMINOMUTASE"/>
    <property type="match status" value="1"/>
</dbReference>
<accession>A0A396AIU1</accession>
<feature type="modified residue" description="N6-(pyridoxal phosphate)lysine" evidence="10">
    <location>
        <position position="321"/>
    </location>
</feature>
<dbReference type="SUPFAM" id="SSF102114">
    <property type="entry name" value="Radical SAM enzymes"/>
    <property type="match status" value="1"/>
</dbReference>
<comment type="caution">
    <text evidence="12">The sequence shown here is derived from an EMBL/GenBank/DDBJ whole genome shotgun (WGS) entry which is preliminary data.</text>
</comment>
<dbReference type="CDD" id="cd01335">
    <property type="entry name" value="Radical_SAM"/>
    <property type="match status" value="1"/>
</dbReference>
<dbReference type="PROSITE" id="PS51918">
    <property type="entry name" value="RADICAL_SAM"/>
    <property type="match status" value="1"/>
</dbReference>
<dbReference type="SFLD" id="SFLDG01070">
    <property type="entry name" value="PLP-dependent"/>
    <property type="match status" value="1"/>
</dbReference>
<dbReference type="InterPro" id="IPR013785">
    <property type="entry name" value="Aldolase_TIM"/>
</dbReference>
<keyword evidence="5 10" id="KW-0663">Pyridoxal phosphate</keyword>
<keyword evidence="4 9" id="KW-0479">Metal-binding</keyword>
<organism evidence="12 14">
    <name type="scientific">Roseburia inulinivorans</name>
    <dbReference type="NCBI Taxonomy" id="360807"/>
    <lineage>
        <taxon>Bacteria</taxon>
        <taxon>Bacillati</taxon>
        <taxon>Bacillota</taxon>
        <taxon>Clostridia</taxon>
        <taxon>Lachnospirales</taxon>
        <taxon>Lachnospiraceae</taxon>
        <taxon>Roseburia</taxon>
    </lineage>
</organism>
<feature type="domain" description="Radical SAM core" evidence="11">
    <location>
        <begin position="98"/>
        <end position="307"/>
    </location>
</feature>
<evidence type="ECO:0000256" key="4">
    <source>
        <dbReference type="ARBA" id="ARBA00022723"/>
    </source>
</evidence>
<dbReference type="GO" id="GO:0016853">
    <property type="term" value="F:isomerase activity"/>
    <property type="evidence" value="ECO:0007669"/>
    <property type="project" value="UniProtKB-KW"/>
</dbReference>
<name>A0A396AIU1_9FIRM</name>
<dbReference type="Gene3D" id="6.10.140.1170">
    <property type="match status" value="1"/>
</dbReference>
<dbReference type="SFLD" id="SFLDS00029">
    <property type="entry name" value="Radical_SAM"/>
    <property type="match status" value="1"/>
</dbReference>
<dbReference type="PANTHER" id="PTHR30538">
    <property type="entry name" value="LYSINE 2,3-AMINOMUTASE-RELATED"/>
    <property type="match status" value="1"/>
</dbReference>
<dbReference type="GO" id="GO:0046872">
    <property type="term" value="F:metal ion binding"/>
    <property type="evidence" value="ECO:0007669"/>
    <property type="project" value="UniProtKB-KW"/>
</dbReference>
<dbReference type="AlphaFoldDB" id="A0A396AIU1"/>
<keyword evidence="2 9" id="KW-0004">4Fe-4S</keyword>
<feature type="binding site" evidence="9">
    <location>
        <position position="116"/>
    </location>
    <ligand>
        <name>[4Fe-4S] cluster</name>
        <dbReference type="ChEBI" id="CHEBI:49883"/>
        <note>4Fe-4S-S-AdoMet</note>
    </ligand>
</feature>
<dbReference type="Proteomes" id="UP000266391">
    <property type="component" value="Unassembled WGS sequence"/>
</dbReference>
<dbReference type="RefSeq" id="WP_118091998.1">
    <property type="nucleotide sequence ID" value="NZ_QRHP01000001.1"/>
</dbReference>
<keyword evidence="3" id="KW-0949">S-adenosyl-L-methionine</keyword>
<dbReference type="NCBIfam" id="TIGR00238">
    <property type="entry name" value="KamA family radical SAM protein"/>
    <property type="match status" value="1"/>
</dbReference>
<dbReference type="Pfam" id="PF04055">
    <property type="entry name" value="Radical_SAM"/>
    <property type="match status" value="1"/>
</dbReference>
<evidence type="ECO:0000256" key="10">
    <source>
        <dbReference type="PIRSR" id="PIRSR603739-50"/>
    </source>
</evidence>
<evidence type="ECO:0000256" key="5">
    <source>
        <dbReference type="ARBA" id="ARBA00022898"/>
    </source>
</evidence>
<dbReference type="InterPro" id="IPR058240">
    <property type="entry name" value="rSAM_sf"/>
</dbReference>
<dbReference type="Gene3D" id="3.20.20.70">
    <property type="entry name" value="Aldolase class I"/>
    <property type="match status" value="1"/>
</dbReference>
<keyword evidence="6" id="KW-0408">Iron</keyword>
<evidence type="ECO:0000256" key="7">
    <source>
        <dbReference type="ARBA" id="ARBA00023014"/>
    </source>
</evidence>
<dbReference type="EMBL" id="QSIQ01000002">
    <property type="protein sequence ID" value="RHD05871.1"/>
    <property type="molecule type" value="Genomic_DNA"/>
</dbReference>
<feature type="binding site" evidence="9">
    <location>
        <position position="112"/>
    </location>
    <ligand>
        <name>[4Fe-4S] cluster</name>
        <dbReference type="ChEBI" id="CHEBI:49883"/>
        <note>4Fe-4S-S-AdoMet</note>
    </ligand>
</feature>
<dbReference type="PIRSF" id="PIRSF004911">
    <property type="entry name" value="DUF160"/>
    <property type="match status" value="1"/>
</dbReference>